<accession>A0A3D8RK94</accession>
<dbReference type="STRING" id="1810919.A0A3D8RK94"/>
<dbReference type="RefSeq" id="XP_026602092.1">
    <property type="nucleotide sequence ID" value="XM_026749002.1"/>
</dbReference>
<comment type="similarity">
    <text evidence="1">Belongs to the PrpF family.</text>
</comment>
<dbReference type="GO" id="GO:0016853">
    <property type="term" value="F:isomerase activity"/>
    <property type="evidence" value="ECO:0007669"/>
    <property type="project" value="UniProtKB-KW"/>
</dbReference>
<name>A0A3D8RK94_9EURO</name>
<evidence type="ECO:0000256" key="1">
    <source>
        <dbReference type="ARBA" id="ARBA00007673"/>
    </source>
</evidence>
<keyword evidence="2" id="KW-0413">Isomerase</keyword>
<dbReference type="OrthoDB" id="10267539at2759"/>
<dbReference type="PANTHER" id="PTHR43709:SF2">
    <property type="entry name" value="DUF453 DOMAIN PROTEIN (AFU_ORTHOLOGUE AFUA_6G00360)"/>
    <property type="match status" value="1"/>
</dbReference>
<feature type="region of interest" description="Disordered" evidence="3">
    <location>
        <begin position="54"/>
        <end position="74"/>
    </location>
</feature>
<sequence>MLDVATQQTTKSRRLQRHTLPCVLMRAGTSKGIFLHRDDLPTKESDWAPHLISALGSRGNDPRQIDGVGGGTSTTSKVAVVRRSKRPDADVDWTFVQVAVGKETIDLTGTCGNMTSGVAPFAVQEGLVKPRRGQTKMDVRIYNTNTDRIVIETVEVDSSGDYEEDGTFTIPGVSTPGSEVKCKFVAPIGSMTGKLFPSKNQQQQILCVDPGSLMPSQESLNARVTLIDSANPFVLIDATSISTALVATISSESSRNALVESIRRAGAVAMGLASDIETAGKTRGTPKAALVYPPTVSHAGRGMSSQSDIRVQAYSMCLPHPSLQLTGAVTVAVALSYPGTIVAGLSASPAFADGASLPLTPEQSPPPEDKMEESFPLEREVLIEHSKGTIKVDVSMEKNGGVASCAVSRTARRLFEGKVRYYIQENEL</sequence>
<proteinExistence type="inferred from homology"/>
<evidence type="ECO:0000313" key="5">
    <source>
        <dbReference type="Proteomes" id="UP000256690"/>
    </source>
</evidence>
<protein>
    <recommendedName>
        <fullName evidence="6">PrpF protein</fullName>
    </recommendedName>
</protein>
<organism evidence="4 5">
    <name type="scientific">Aspergillus mulundensis</name>
    <dbReference type="NCBI Taxonomy" id="1810919"/>
    <lineage>
        <taxon>Eukaryota</taxon>
        <taxon>Fungi</taxon>
        <taxon>Dikarya</taxon>
        <taxon>Ascomycota</taxon>
        <taxon>Pezizomycotina</taxon>
        <taxon>Eurotiomycetes</taxon>
        <taxon>Eurotiomycetidae</taxon>
        <taxon>Eurotiales</taxon>
        <taxon>Aspergillaceae</taxon>
        <taxon>Aspergillus</taxon>
        <taxon>Aspergillus subgen. Nidulantes</taxon>
    </lineage>
</organism>
<evidence type="ECO:0000256" key="2">
    <source>
        <dbReference type="ARBA" id="ARBA00023235"/>
    </source>
</evidence>
<dbReference type="EMBL" id="PVWQ01000008">
    <property type="protein sequence ID" value="RDW74324.1"/>
    <property type="molecule type" value="Genomic_DNA"/>
</dbReference>
<dbReference type="Gene3D" id="3.10.310.10">
    <property type="entry name" value="Diaminopimelate Epimerase, Chain A, domain 1"/>
    <property type="match status" value="2"/>
</dbReference>
<dbReference type="PANTHER" id="PTHR43709">
    <property type="entry name" value="ACONITATE ISOMERASE-RELATED"/>
    <property type="match status" value="1"/>
</dbReference>
<dbReference type="AlphaFoldDB" id="A0A3D8RK94"/>
<dbReference type="Proteomes" id="UP000256690">
    <property type="component" value="Unassembled WGS sequence"/>
</dbReference>
<comment type="caution">
    <text evidence="4">The sequence shown here is derived from an EMBL/GenBank/DDBJ whole genome shotgun (WGS) entry which is preliminary data.</text>
</comment>
<dbReference type="Pfam" id="PF04303">
    <property type="entry name" value="PrpF"/>
    <property type="match status" value="1"/>
</dbReference>
<evidence type="ECO:0008006" key="6">
    <source>
        <dbReference type="Google" id="ProtNLM"/>
    </source>
</evidence>
<dbReference type="GeneID" id="38117356"/>
<dbReference type="SUPFAM" id="SSF54506">
    <property type="entry name" value="Diaminopimelate epimerase-like"/>
    <property type="match status" value="2"/>
</dbReference>
<evidence type="ECO:0000256" key="3">
    <source>
        <dbReference type="SAM" id="MobiDB-lite"/>
    </source>
</evidence>
<reference evidence="4 5" key="1">
    <citation type="journal article" date="2018" name="IMA Fungus">
        <title>IMA Genome-F 9: Draft genome sequence of Annulohypoxylon stygium, Aspergillus mulundensis, Berkeleyomyces basicola (syn. Thielaviopsis basicola), Ceratocystis smalleyi, two Cercospora beticola strains, Coleophoma cylindrospora, Fusarium fracticaudum, Phialophora cf. hyalina, and Morchella septimelata.</title>
        <authorList>
            <person name="Wingfield B.D."/>
            <person name="Bills G.F."/>
            <person name="Dong Y."/>
            <person name="Huang W."/>
            <person name="Nel W.J."/>
            <person name="Swalarsk-Parry B.S."/>
            <person name="Vaghefi N."/>
            <person name="Wilken P.M."/>
            <person name="An Z."/>
            <person name="de Beer Z.W."/>
            <person name="De Vos L."/>
            <person name="Chen L."/>
            <person name="Duong T.A."/>
            <person name="Gao Y."/>
            <person name="Hammerbacher A."/>
            <person name="Kikkert J.R."/>
            <person name="Li Y."/>
            <person name="Li H."/>
            <person name="Li K."/>
            <person name="Li Q."/>
            <person name="Liu X."/>
            <person name="Ma X."/>
            <person name="Naidoo K."/>
            <person name="Pethybridge S.J."/>
            <person name="Sun J."/>
            <person name="Steenkamp E.T."/>
            <person name="van der Nest M.A."/>
            <person name="van Wyk S."/>
            <person name="Wingfield M.J."/>
            <person name="Xiong C."/>
            <person name="Yue Q."/>
            <person name="Zhang X."/>
        </authorList>
    </citation>
    <scope>NUCLEOTIDE SEQUENCE [LARGE SCALE GENOMIC DNA]</scope>
    <source>
        <strain evidence="4 5">DSM 5745</strain>
    </source>
</reference>
<keyword evidence="5" id="KW-1185">Reference proteome</keyword>
<gene>
    <name evidence="4" type="ORF">DSM5745_06986</name>
</gene>
<evidence type="ECO:0000313" key="4">
    <source>
        <dbReference type="EMBL" id="RDW74324.1"/>
    </source>
</evidence>
<dbReference type="InterPro" id="IPR007400">
    <property type="entry name" value="PrpF-like"/>
</dbReference>